<dbReference type="STRING" id="1227455.C449_09279"/>
<protein>
    <recommendedName>
        <fullName evidence="9">Putative DNA 3'-5' helicase Rad25</fullName>
        <ecNumber evidence="9">5.6.2.4</ecNumber>
    </recommendedName>
</protein>
<dbReference type="GO" id="GO:0016887">
    <property type="term" value="F:ATP hydrolysis activity"/>
    <property type="evidence" value="ECO:0007669"/>
    <property type="project" value="RHEA"/>
</dbReference>
<dbReference type="SMART" id="SM00487">
    <property type="entry name" value="DEXDc"/>
    <property type="match status" value="1"/>
</dbReference>
<feature type="compositionally biased region" description="Basic and acidic residues" evidence="10">
    <location>
        <begin position="18"/>
        <end position="38"/>
    </location>
</feature>
<evidence type="ECO:0000256" key="10">
    <source>
        <dbReference type="SAM" id="MobiDB-lite"/>
    </source>
</evidence>
<dbReference type="EMBL" id="AOMD01000021">
    <property type="protein sequence ID" value="EMA44839.1"/>
    <property type="molecule type" value="Genomic_DNA"/>
</dbReference>
<dbReference type="Pfam" id="PF16203">
    <property type="entry name" value="ERCC3_RAD25_C"/>
    <property type="match status" value="1"/>
</dbReference>
<evidence type="ECO:0000256" key="6">
    <source>
        <dbReference type="ARBA" id="ARBA00023235"/>
    </source>
</evidence>
<sequence length="634" mass="71164">MTDANDDSPDENETESESTVRDVDTEPTEDHPEPAMTAERFRATLEDLGRPVATAGEVARTLDWTHAEASDALDELAGTGGIERTDVTDDPVVWYPAEFAAFVDREHVVVFPERREIVVEHPEQFTRAQLTQFAHLVDSSGEGAYIYEIREEDVWWSPQDHLDEFIGTIRDVLPERAPDLEEWITSQWDRARQFALTTHPDGYTVLEAANPSLMGNIARQQLDDEHLHAPITDTESWVVEGSESEIKRTLYDAGYPVQDQRDLERGAELDVELGLELREYQREWVEQFLDSGAGVLVGPPGSGKTIAALATLAEVGGETLVLAPSRELAGQWRDQLLAHTDLDPDQIGEYHGGEKSIRPVTIATYRTAGMDRHRKLFDERRWGLIVYDEVHHIPSKVFRRSADLQAKHRLGLSATPVREDNKESEIFTLIGPPIGTDWAKLFEAGFVAEPEVELRYVPWGSEIDREEYASAEGHERRQVAGTNSAKLDAIRSLLDDHADAKALVFVEWLDQGREYAEALGIPFISGETRHAERERLFDEFRRGERTRLIVSRVGDEGIDLPNAEVAIMASGLGGSRRQASQRAGRTMRPAGNSRVYVLATRGTREEDFVRQQLRHLAGKGVRLSEAEIDDPTDP</sequence>
<dbReference type="EC" id="5.6.2.4" evidence="9"/>
<keyword evidence="4 9" id="KW-0347">Helicase</keyword>
<evidence type="ECO:0000256" key="1">
    <source>
        <dbReference type="ARBA" id="ARBA00006637"/>
    </source>
</evidence>
<feature type="domain" description="Helicase C-terminal" evidence="12">
    <location>
        <begin position="486"/>
        <end position="634"/>
    </location>
</feature>
<keyword evidence="6 9" id="KW-0413">Isomerase</keyword>
<dbReference type="GO" id="GO:0003677">
    <property type="term" value="F:DNA binding"/>
    <property type="evidence" value="ECO:0007669"/>
    <property type="project" value="InterPro"/>
</dbReference>
<keyword evidence="5 9" id="KW-0067">ATP-binding</keyword>
<evidence type="ECO:0000313" key="13">
    <source>
        <dbReference type="EMBL" id="EMA44839.1"/>
    </source>
</evidence>
<dbReference type="InterPro" id="IPR030882">
    <property type="entry name" value="Helicase_Rad25_arc"/>
</dbReference>
<evidence type="ECO:0000256" key="2">
    <source>
        <dbReference type="ARBA" id="ARBA00022741"/>
    </source>
</evidence>
<feature type="region of interest" description="Disordered" evidence="10">
    <location>
        <begin position="1"/>
        <end position="38"/>
    </location>
</feature>
<dbReference type="AlphaFoldDB" id="M0MJC7"/>
<keyword evidence="3 9" id="KW-0378">Hydrolase</keyword>
<keyword evidence="2 9" id="KW-0547">Nucleotide-binding</keyword>
<name>M0MJC7_9EURY</name>
<evidence type="ECO:0000313" key="14">
    <source>
        <dbReference type="Proteomes" id="UP000011669"/>
    </source>
</evidence>
<accession>M0MJC7</accession>
<evidence type="ECO:0000256" key="4">
    <source>
        <dbReference type="ARBA" id="ARBA00022806"/>
    </source>
</evidence>
<dbReference type="Gene3D" id="3.40.50.300">
    <property type="entry name" value="P-loop containing nucleotide triphosphate hydrolases"/>
    <property type="match status" value="2"/>
</dbReference>
<feature type="compositionally biased region" description="Acidic residues" evidence="10">
    <location>
        <begin position="1"/>
        <end position="16"/>
    </location>
</feature>
<evidence type="ECO:0000256" key="9">
    <source>
        <dbReference type="HAMAP-Rule" id="MF_01489"/>
    </source>
</evidence>
<dbReference type="Pfam" id="PF04851">
    <property type="entry name" value="ResIII"/>
    <property type="match status" value="1"/>
</dbReference>
<dbReference type="InterPro" id="IPR001650">
    <property type="entry name" value="Helicase_C-like"/>
</dbReference>
<dbReference type="InterPro" id="IPR032438">
    <property type="entry name" value="ERCC3_RAD25_C"/>
</dbReference>
<dbReference type="InterPro" id="IPR006935">
    <property type="entry name" value="Helicase/UvrB_N"/>
</dbReference>
<comment type="caution">
    <text evidence="13">The sequence shown here is derived from an EMBL/GenBank/DDBJ whole genome shotgun (WGS) entry which is preliminary data.</text>
</comment>
<dbReference type="SMART" id="SM00490">
    <property type="entry name" value="HELICc"/>
    <property type="match status" value="1"/>
</dbReference>
<dbReference type="PATRIC" id="fig|1227455.4.peg.1899"/>
<dbReference type="HAMAP" id="MF_01489">
    <property type="entry name" value="Helicase_Rad25_arch"/>
    <property type="match status" value="1"/>
</dbReference>
<comment type="catalytic activity">
    <reaction evidence="7 9">
        <text>Couples ATP hydrolysis with the unwinding of duplex DNA by translocating in the 3'-5' direction.</text>
        <dbReference type="EC" id="5.6.2.4"/>
    </reaction>
</comment>
<dbReference type="InParanoid" id="M0MJC7"/>
<dbReference type="InterPro" id="IPR014001">
    <property type="entry name" value="Helicase_ATP-bd"/>
</dbReference>
<dbReference type="Proteomes" id="UP000011669">
    <property type="component" value="Unassembled WGS sequence"/>
</dbReference>
<dbReference type="PANTHER" id="PTHR11274:SF0">
    <property type="entry name" value="GENERAL TRANSCRIPTION AND DNA REPAIR FACTOR IIH HELICASE SUBUNIT XPB"/>
    <property type="match status" value="1"/>
</dbReference>
<comment type="similarity">
    <text evidence="1 9">Belongs to the helicase family. RAD25/XPB subfamily.</text>
</comment>
<evidence type="ECO:0000256" key="5">
    <source>
        <dbReference type="ARBA" id="ARBA00022840"/>
    </source>
</evidence>
<dbReference type="InterPro" id="IPR027417">
    <property type="entry name" value="P-loop_NTPase"/>
</dbReference>
<organism evidence="13 14">
    <name type="scientific">Halococcus saccharolyticus DSM 5350</name>
    <dbReference type="NCBI Taxonomy" id="1227455"/>
    <lineage>
        <taxon>Archaea</taxon>
        <taxon>Methanobacteriati</taxon>
        <taxon>Methanobacteriota</taxon>
        <taxon>Stenosarchaea group</taxon>
        <taxon>Halobacteria</taxon>
        <taxon>Halobacteriales</taxon>
        <taxon>Halococcaceae</taxon>
        <taxon>Halococcus</taxon>
    </lineage>
</organism>
<dbReference type="GO" id="GO:0043138">
    <property type="term" value="F:3'-5' DNA helicase activity"/>
    <property type="evidence" value="ECO:0007669"/>
    <property type="project" value="UniProtKB-EC"/>
</dbReference>
<evidence type="ECO:0000256" key="8">
    <source>
        <dbReference type="ARBA" id="ARBA00048988"/>
    </source>
</evidence>
<proteinExistence type="inferred from homology"/>
<gene>
    <name evidence="9" type="primary">rad25</name>
    <name evidence="13" type="ORF">C449_09279</name>
</gene>
<comment type="catalytic activity">
    <reaction evidence="8 9">
        <text>ATP + H2O = ADP + phosphate + H(+)</text>
        <dbReference type="Rhea" id="RHEA:13065"/>
        <dbReference type="ChEBI" id="CHEBI:15377"/>
        <dbReference type="ChEBI" id="CHEBI:15378"/>
        <dbReference type="ChEBI" id="CHEBI:30616"/>
        <dbReference type="ChEBI" id="CHEBI:43474"/>
        <dbReference type="ChEBI" id="CHEBI:456216"/>
        <dbReference type="EC" id="5.6.2.4"/>
    </reaction>
</comment>
<dbReference type="InterPro" id="IPR050615">
    <property type="entry name" value="ATP-dep_DNA_Helicase"/>
</dbReference>
<dbReference type="GO" id="GO:0005524">
    <property type="term" value="F:ATP binding"/>
    <property type="evidence" value="ECO:0007669"/>
    <property type="project" value="UniProtKB-UniRule"/>
</dbReference>
<evidence type="ECO:0000256" key="7">
    <source>
        <dbReference type="ARBA" id="ARBA00034617"/>
    </source>
</evidence>
<evidence type="ECO:0000256" key="3">
    <source>
        <dbReference type="ARBA" id="ARBA00022801"/>
    </source>
</evidence>
<dbReference type="PANTHER" id="PTHR11274">
    <property type="entry name" value="RAD25/XP-B DNA REPAIR HELICASE"/>
    <property type="match status" value="1"/>
</dbReference>
<dbReference type="PROSITE" id="PS51192">
    <property type="entry name" value="HELICASE_ATP_BIND_1"/>
    <property type="match status" value="1"/>
</dbReference>
<dbReference type="SUPFAM" id="SSF52540">
    <property type="entry name" value="P-loop containing nucleoside triphosphate hydrolases"/>
    <property type="match status" value="2"/>
</dbReference>
<evidence type="ECO:0000259" key="12">
    <source>
        <dbReference type="PROSITE" id="PS51194"/>
    </source>
</evidence>
<dbReference type="PROSITE" id="PS51194">
    <property type="entry name" value="HELICASE_CTER"/>
    <property type="match status" value="1"/>
</dbReference>
<evidence type="ECO:0000259" key="11">
    <source>
        <dbReference type="PROSITE" id="PS51192"/>
    </source>
</evidence>
<keyword evidence="14" id="KW-1185">Reference proteome</keyword>
<feature type="domain" description="Helicase ATP-binding" evidence="11">
    <location>
        <begin position="285"/>
        <end position="434"/>
    </location>
</feature>
<reference evidence="13 14" key="1">
    <citation type="journal article" date="2014" name="PLoS Genet.">
        <title>Phylogenetically driven sequencing of extremely halophilic archaea reveals strategies for static and dynamic osmo-response.</title>
        <authorList>
            <person name="Becker E.A."/>
            <person name="Seitzer P.M."/>
            <person name="Tritt A."/>
            <person name="Larsen D."/>
            <person name="Krusor M."/>
            <person name="Yao A.I."/>
            <person name="Wu D."/>
            <person name="Madern D."/>
            <person name="Eisen J.A."/>
            <person name="Darling A.E."/>
            <person name="Facciotti M.T."/>
        </authorList>
    </citation>
    <scope>NUCLEOTIDE SEQUENCE [LARGE SCALE GENOMIC DNA]</scope>
    <source>
        <strain evidence="13 14">DSM 5350</strain>
    </source>
</reference>